<protein>
    <recommendedName>
        <fullName evidence="7">Hydroxyacylglutathione hydrolase</fullName>
        <ecNumber evidence="7">3.1.2.6</ecNumber>
    </recommendedName>
    <alternativeName>
        <fullName evidence="7">Glyoxalase II</fullName>
        <shortName evidence="7">Glx II</shortName>
    </alternativeName>
</protein>
<dbReference type="InterPro" id="IPR035680">
    <property type="entry name" value="Clx_II_MBL"/>
</dbReference>
<feature type="binding site" evidence="7">
    <location>
        <position position="170"/>
    </location>
    <ligand>
        <name>Zn(2+)</name>
        <dbReference type="ChEBI" id="CHEBI:29105"/>
        <label>2</label>
    </ligand>
</feature>
<comment type="function">
    <text evidence="7">Thiolesterase that catalyzes the hydrolysis of S-D-lactoyl-glutathione to form glutathione and D-lactic acid.</text>
</comment>
<feature type="binding site" evidence="7">
    <location>
        <position position="55"/>
    </location>
    <ligand>
        <name>Zn(2+)</name>
        <dbReference type="ChEBI" id="CHEBI:29105"/>
        <label>1</label>
    </ligand>
</feature>
<sequence>MLSISPIPAFNDNYIWLLDNGSEAVVVDPGDAAPVQQVLAERGLTLAGILITHHHFDHVGGLPALLAGRDIPVWGPRNPTVEQITRRLGAGDEITVLGAPFRVLEVPGHTLDHIAYFHDGEATGQPVLFCGDTLFAGGCGRLFEGTPEMMHASLQRLASLPAATLVYCAHEYTLANLAFARAVEPDNQALLERQQAAEASREAGVPTVPSELRTELSTNPFMRCESAGLQESLRRQGRLEETAPAAVFATVRAWKDNF</sequence>
<dbReference type="UniPathway" id="UPA00619">
    <property type="reaction ID" value="UER00676"/>
</dbReference>
<evidence type="ECO:0000256" key="6">
    <source>
        <dbReference type="ARBA" id="ARBA00022833"/>
    </source>
</evidence>
<dbReference type="Gene3D" id="3.60.15.10">
    <property type="entry name" value="Ribonuclease Z/Hydroxyacylglutathione hydrolase-like"/>
    <property type="match status" value="1"/>
</dbReference>
<comment type="cofactor">
    <cofactor evidence="7">
        <name>Zn(2+)</name>
        <dbReference type="ChEBI" id="CHEBI:29105"/>
    </cofactor>
    <text evidence="7">Binds 2 Zn(2+) ions per subunit.</text>
</comment>
<feature type="binding site" evidence="7">
    <location>
        <position position="132"/>
    </location>
    <ligand>
        <name>Zn(2+)</name>
        <dbReference type="ChEBI" id="CHEBI:29105"/>
        <label>2</label>
    </ligand>
</feature>
<gene>
    <name evidence="7 9" type="primary">gloB</name>
    <name evidence="9" type="ORF">FV139_08090</name>
</gene>
<feature type="binding site" evidence="7">
    <location>
        <position position="109"/>
    </location>
    <ligand>
        <name>Zn(2+)</name>
        <dbReference type="ChEBI" id="CHEBI:29105"/>
        <label>1</label>
    </ligand>
</feature>
<evidence type="ECO:0000256" key="2">
    <source>
        <dbReference type="ARBA" id="ARBA00004963"/>
    </source>
</evidence>
<name>A0A5C9A4L4_9GAMM</name>
<feature type="binding site" evidence="7">
    <location>
        <position position="132"/>
    </location>
    <ligand>
        <name>Zn(2+)</name>
        <dbReference type="ChEBI" id="CHEBI:29105"/>
        <label>1</label>
    </ligand>
</feature>
<reference evidence="9 10" key="1">
    <citation type="submission" date="2019-08" db="EMBL/GenBank/DDBJ databases">
        <title>Parahaliea maris sp. nov., isolated from the surface seawater.</title>
        <authorList>
            <person name="Liu Y."/>
        </authorList>
    </citation>
    <scope>NUCLEOTIDE SEQUENCE [LARGE SCALE GENOMIC DNA]</scope>
    <source>
        <strain evidence="9 10">HSLHS9</strain>
    </source>
</reference>
<evidence type="ECO:0000313" key="10">
    <source>
        <dbReference type="Proteomes" id="UP000321039"/>
    </source>
</evidence>
<dbReference type="InterPro" id="IPR050110">
    <property type="entry name" value="Glyoxalase_II_hydrolase"/>
</dbReference>
<dbReference type="Pfam" id="PF00753">
    <property type="entry name" value="Lactamase_B"/>
    <property type="match status" value="1"/>
</dbReference>
<dbReference type="InterPro" id="IPR032282">
    <property type="entry name" value="HAGH_C"/>
</dbReference>
<dbReference type="SUPFAM" id="SSF56281">
    <property type="entry name" value="Metallo-hydrolase/oxidoreductase"/>
    <property type="match status" value="1"/>
</dbReference>
<evidence type="ECO:0000256" key="1">
    <source>
        <dbReference type="ARBA" id="ARBA00001623"/>
    </source>
</evidence>
<dbReference type="InterPro" id="IPR036866">
    <property type="entry name" value="RibonucZ/Hydroxyglut_hydro"/>
</dbReference>
<dbReference type="Proteomes" id="UP000321039">
    <property type="component" value="Unassembled WGS sequence"/>
</dbReference>
<dbReference type="PIRSF" id="PIRSF005457">
    <property type="entry name" value="Glx"/>
    <property type="match status" value="1"/>
</dbReference>
<keyword evidence="6 7" id="KW-0862">Zinc</keyword>
<keyword evidence="10" id="KW-1185">Reference proteome</keyword>
<evidence type="ECO:0000256" key="4">
    <source>
        <dbReference type="ARBA" id="ARBA00022723"/>
    </source>
</evidence>
<feature type="domain" description="Metallo-beta-lactamase" evidence="8">
    <location>
        <begin position="12"/>
        <end position="170"/>
    </location>
</feature>
<accession>A0A5C9A4L4</accession>
<keyword evidence="4 7" id="KW-0479">Metal-binding</keyword>
<evidence type="ECO:0000313" key="9">
    <source>
        <dbReference type="EMBL" id="TXS95815.1"/>
    </source>
</evidence>
<comment type="subunit">
    <text evidence="7">Monomer.</text>
</comment>
<keyword evidence="5 7" id="KW-0378">Hydrolase</keyword>
<evidence type="ECO:0000256" key="3">
    <source>
        <dbReference type="ARBA" id="ARBA00006759"/>
    </source>
</evidence>
<dbReference type="SMART" id="SM00849">
    <property type="entry name" value="Lactamase_B"/>
    <property type="match status" value="1"/>
</dbReference>
<dbReference type="InterPro" id="IPR017782">
    <property type="entry name" value="Hydroxyacylglutathione_Hdrlase"/>
</dbReference>
<comment type="catalytic activity">
    <reaction evidence="1 7">
        <text>an S-(2-hydroxyacyl)glutathione + H2O = a 2-hydroxy carboxylate + glutathione + H(+)</text>
        <dbReference type="Rhea" id="RHEA:21864"/>
        <dbReference type="ChEBI" id="CHEBI:15377"/>
        <dbReference type="ChEBI" id="CHEBI:15378"/>
        <dbReference type="ChEBI" id="CHEBI:57925"/>
        <dbReference type="ChEBI" id="CHEBI:58896"/>
        <dbReference type="ChEBI" id="CHEBI:71261"/>
        <dbReference type="EC" id="3.1.2.6"/>
    </reaction>
</comment>
<feature type="binding site" evidence="7">
    <location>
        <position position="57"/>
    </location>
    <ligand>
        <name>Zn(2+)</name>
        <dbReference type="ChEBI" id="CHEBI:29105"/>
        <label>2</label>
    </ligand>
</feature>
<evidence type="ECO:0000256" key="5">
    <source>
        <dbReference type="ARBA" id="ARBA00022801"/>
    </source>
</evidence>
<dbReference type="PANTHER" id="PTHR43705:SF1">
    <property type="entry name" value="HYDROXYACYLGLUTATHIONE HYDROLASE GLOB"/>
    <property type="match status" value="1"/>
</dbReference>
<dbReference type="EC" id="3.1.2.6" evidence="7"/>
<organism evidence="9 10">
    <name type="scientific">Parahaliea maris</name>
    <dbReference type="NCBI Taxonomy" id="2716870"/>
    <lineage>
        <taxon>Bacteria</taxon>
        <taxon>Pseudomonadati</taxon>
        <taxon>Pseudomonadota</taxon>
        <taxon>Gammaproteobacteria</taxon>
        <taxon>Cellvibrionales</taxon>
        <taxon>Halieaceae</taxon>
        <taxon>Parahaliea</taxon>
    </lineage>
</organism>
<feature type="binding site" evidence="7">
    <location>
        <position position="53"/>
    </location>
    <ligand>
        <name>Zn(2+)</name>
        <dbReference type="ChEBI" id="CHEBI:29105"/>
        <label>1</label>
    </ligand>
</feature>
<comment type="pathway">
    <text evidence="2 7">Secondary metabolite metabolism; methylglyoxal degradation; (R)-lactate from methylglyoxal: step 2/2.</text>
</comment>
<dbReference type="InterPro" id="IPR001279">
    <property type="entry name" value="Metallo-B-lactamas"/>
</dbReference>
<evidence type="ECO:0000259" key="8">
    <source>
        <dbReference type="SMART" id="SM00849"/>
    </source>
</evidence>
<dbReference type="Pfam" id="PF16123">
    <property type="entry name" value="HAGH_C"/>
    <property type="match status" value="1"/>
</dbReference>
<comment type="similarity">
    <text evidence="3 7">Belongs to the metallo-beta-lactamase superfamily. Glyoxalase II family.</text>
</comment>
<dbReference type="PANTHER" id="PTHR43705">
    <property type="entry name" value="HYDROXYACYLGLUTATHIONE HYDROLASE"/>
    <property type="match status" value="1"/>
</dbReference>
<dbReference type="RefSeq" id="WP_148067864.1">
    <property type="nucleotide sequence ID" value="NZ_VRZA01000002.1"/>
</dbReference>
<dbReference type="CDD" id="cd07723">
    <property type="entry name" value="hydroxyacylglutathione_hydrolase_MBL-fold"/>
    <property type="match status" value="1"/>
</dbReference>
<dbReference type="GO" id="GO:0046872">
    <property type="term" value="F:metal ion binding"/>
    <property type="evidence" value="ECO:0007669"/>
    <property type="project" value="UniProtKB-KW"/>
</dbReference>
<dbReference type="GO" id="GO:0004416">
    <property type="term" value="F:hydroxyacylglutathione hydrolase activity"/>
    <property type="evidence" value="ECO:0007669"/>
    <property type="project" value="UniProtKB-UniRule"/>
</dbReference>
<feature type="binding site" evidence="7">
    <location>
        <position position="58"/>
    </location>
    <ligand>
        <name>Zn(2+)</name>
        <dbReference type="ChEBI" id="CHEBI:29105"/>
        <label>2</label>
    </ligand>
</feature>
<comment type="caution">
    <text evidence="9">The sequence shown here is derived from an EMBL/GenBank/DDBJ whole genome shotgun (WGS) entry which is preliminary data.</text>
</comment>
<dbReference type="HAMAP" id="MF_01374">
    <property type="entry name" value="Glyoxalase_2"/>
    <property type="match status" value="1"/>
</dbReference>
<dbReference type="EMBL" id="VRZA01000002">
    <property type="protein sequence ID" value="TXS95815.1"/>
    <property type="molecule type" value="Genomic_DNA"/>
</dbReference>
<proteinExistence type="inferred from homology"/>
<dbReference type="NCBIfam" id="TIGR03413">
    <property type="entry name" value="GSH_gloB"/>
    <property type="match status" value="1"/>
</dbReference>
<dbReference type="GO" id="GO:0019243">
    <property type="term" value="P:methylglyoxal catabolic process to D-lactate via S-lactoyl-glutathione"/>
    <property type="evidence" value="ECO:0007669"/>
    <property type="project" value="UniProtKB-UniRule"/>
</dbReference>
<evidence type="ECO:0000256" key="7">
    <source>
        <dbReference type="HAMAP-Rule" id="MF_01374"/>
    </source>
</evidence>
<dbReference type="AlphaFoldDB" id="A0A5C9A4L4"/>